<dbReference type="EMBL" id="JYDP01003998">
    <property type="protein sequence ID" value="KRY95251.1"/>
    <property type="molecule type" value="Genomic_DNA"/>
</dbReference>
<accession>A0A0V1GCA2</accession>
<gene>
    <name evidence="1" type="ORF">T11_12729</name>
</gene>
<keyword evidence="2" id="KW-1185">Reference proteome</keyword>
<proteinExistence type="predicted"/>
<evidence type="ECO:0000313" key="1">
    <source>
        <dbReference type="EMBL" id="KRY95251.1"/>
    </source>
</evidence>
<reference evidence="1 2" key="1">
    <citation type="submission" date="2015-01" db="EMBL/GenBank/DDBJ databases">
        <title>Evolution of Trichinella species and genotypes.</title>
        <authorList>
            <person name="Korhonen P.K."/>
            <person name="Edoardo P."/>
            <person name="Giuseppe L.R."/>
            <person name="Gasser R.B."/>
        </authorList>
    </citation>
    <scope>NUCLEOTIDE SEQUENCE [LARGE SCALE GENOMIC DNA]</scope>
    <source>
        <strain evidence="1">ISS1029</strain>
    </source>
</reference>
<sequence length="62" mass="6763">MTLRELRSGQIGPSLAVLSLYPCWCPYCVRSLARPGGKNAKSQIKGRGVLRSARIILRGYGS</sequence>
<dbReference type="AlphaFoldDB" id="A0A0V1GCA2"/>
<comment type="caution">
    <text evidence="1">The sequence shown here is derived from an EMBL/GenBank/DDBJ whole genome shotgun (WGS) entry which is preliminary data.</text>
</comment>
<evidence type="ECO:0000313" key="2">
    <source>
        <dbReference type="Proteomes" id="UP000055024"/>
    </source>
</evidence>
<name>A0A0V1GCA2_9BILA</name>
<dbReference type="Proteomes" id="UP000055024">
    <property type="component" value="Unassembled WGS sequence"/>
</dbReference>
<organism evidence="1 2">
    <name type="scientific">Trichinella zimbabwensis</name>
    <dbReference type="NCBI Taxonomy" id="268475"/>
    <lineage>
        <taxon>Eukaryota</taxon>
        <taxon>Metazoa</taxon>
        <taxon>Ecdysozoa</taxon>
        <taxon>Nematoda</taxon>
        <taxon>Enoplea</taxon>
        <taxon>Dorylaimia</taxon>
        <taxon>Trichinellida</taxon>
        <taxon>Trichinellidae</taxon>
        <taxon>Trichinella</taxon>
    </lineage>
</organism>
<protein>
    <submittedName>
        <fullName evidence="1">Uncharacterized protein</fullName>
    </submittedName>
</protein>